<dbReference type="InterPro" id="IPR027843">
    <property type="entry name" value="DUF4440"/>
</dbReference>
<dbReference type="SUPFAM" id="SSF54427">
    <property type="entry name" value="NTF2-like"/>
    <property type="match status" value="1"/>
</dbReference>
<protein>
    <recommendedName>
        <fullName evidence="1">DUF4440 domain-containing protein</fullName>
    </recommendedName>
</protein>
<dbReference type="RefSeq" id="WP_115612164.1">
    <property type="nucleotide sequence ID" value="NZ_JBHLZC010000003.1"/>
</dbReference>
<evidence type="ECO:0000313" key="3">
    <source>
        <dbReference type="Proteomes" id="UP000254572"/>
    </source>
</evidence>
<reference evidence="2 3" key="1">
    <citation type="submission" date="2018-06" db="EMBL/GenBank/DDBJ databases">
        <authorList>
            <consortium name="Pathogen Informatics"/>
            <person name="Doyle S."/>
        </authorList>
    </citation>
    <scope>NUCLEOTIDE SEQUENCE [LARGE SCALE GENOMIC DNA]</scope>
    <source>
        <strain evidence="2 3">NCTC13294</strain>
    </source>
</reference>
<dbReference type="EMBL" id="UFUW01000001">
    <property type="protein sequence ID" value="SUX24651.1"/>
    <property type="molecule type" value="Genomic_DNA"/>
</dbReference>
<dbReference type="OrthoDB" id="5146008at2"/>
<dbReference type="AlphaFoldDB" id="A0A381EC93"/>
<organism evidence="2 3">
    <name type="scientific">Cardiobacterium valvarum</name>
    <dbReference type="NCBI Taxonomy" id="194702"/>
    <lineage>
        <taxon>Bacteria</taxon>
        <taxon>Pseudomonadati</taxon>
        <taxon>Pseudomonadota</taxon>
        <taxon>Gammaproteobacteria</taxon>
        <taxon>Cardiobacteriales</taxon>
        <taxon>Cardiobacteriaceae</taxon>
        <taxon>Cardiobacterium</taxon>
    </lineage>
</organism>
<feature type="domain" description="DUF4440" evidence="1">
    <location>
        <begin position="8"/>
        <end position="109"/>
    </location>
</feature>
<dbReference type="Pfam" id="PF14534">
    <property type="entry name" value="DUF4440"/>
    <property type="match status" value="1"/>
</dbReference>
<dbReference type="Gene3D" id="3.10.450.50">
    <property type="match status" value="1"/>
</dbReference>
<dbReference type="InterPro" id="IPR032710">
    <property type="entry name" value="NTF2-like_dom_sf"/>
</dbReference>
<accession>A0A381EC93</accession>
<sequence length="119" mass="13009">MPPDIPNLSARLWHALLQADKAAAAPLIDDAAVFVHMGATLDKTQELGAIGSLIRLKKLDVEEQSVRLIGTTAILLNKIRLTAVVNGETVTNPFVVTETWGQQDTAWRLAAMAYTRIIY</sequence>
<dbReference type="Proteomes" id="UP000254572">
    <property type="component" value="Unassembled WGS sequence"/>
</dbReference>
<proteinExistence type="predicted"/>
<gene>
    <name evidence="2" type="ORF">NCTC13294_01988</name>
</gene>
<evidence type="ECO:0000313" key="2">
    <source>
        <dbReference type="EMBL" id="SUX24651.1"/>
    </source>
</evidence>
<evidence type="ECO:0000259" key="1">
    <source>
        <dbReference type="Pfam" id="PF14534"/>
    </source>
</evidence>
<name>A0A381EC93_9GAMM</name>
<keyword evidence="3" id="KW-1185">Reference proteome</keyword>